<dbReference type="InterPro" id="IPR005135">
    <property type="entry name" value="Endo/exonuclease/phosphatase"/>
</dbReference>
<reference evidence="4" key="2">
    <citation type="submission" date="2021-03" db="UniProtKB">
        <authorList>
            <consortium name="EnsemblPlants"/>
        </authorList>
    </citation>
    <scope>IDENTIFICATION</scope>
</reference>
<dbReference type="PANTHER" id="PTHR33116">
    <property type="entry name" value="REVERSE TRANSCRIPTASE ZINC-BINDING DOMAIN-CONTAINING PROTEIN-RELATED-RELATED"/>
    <property type="match status" value="1"/>
</dbReference>
<evidence type="ECO:0008006" key="6">
    <source>
        <dbReference type="Google" id="ProtNLM"/>
    </source>
</evidence>
<dbReference type="EnsemblPlants" id="evm.model.02.341">
    <property type="protein sequence ID" value="cds.evm.model.02.341"/>
    <property type="gene ID" value="evm.TU.02.341"/>
</dbReference>
<organism evidence="4 5">
    <name type="scientific">Cannabis sativa</name>
    <name type="common">Hemp</name>
    <name type="synonym">Marijuana</name>
    <dbReference type="NCBI Taxonomy" id="3483"/>
    <lineage>
        <taxon>Eukaryota</taxon>
        <taxon>Viridiplantae</taxon>
        <taxon>Streptophyta</taxon>
        <taxon>Embryophyta</taxon>
        <taxon>Tracheophyta</taxon>
        <taxon>Spermatophyta</taxon>
        <taxon>Magnoliopsida</taxon>
        <taxon>eudicotyledons</taxon>
        <taxon>Gunneridae</taxon>
        <taxon>Pentapetalae</taxon>
        <taxon>rosids</taxon>
        <taxon>fabids</taxon>
        <taxon>Rosales</taxon>
        <taxon>Cannabaceae</taxon>
        <taxon>Cannabis</taxon>
    </lineage>
</organism>
<dbReference type="SUPFAM" id="SSF56219">
    <property type="entry name" value="DNase I-like"/>
    <property type="match status" value="1"/>
</dbReference>
<dbReference type="AlphaFoldDB" id="A0A803P0N1"/>
<dbReference type="Pfam" id="PF13966">
    <property type="entry name" value="zf-RVT"/>
    <property type="match status" value="1"/>
</dbReference>
<keyword evidence="1" id="KW-0732">Signal</keyword>
<evidence type="ECO:0000256" key="1">
    <source>
        <dbReference type="SAM" id="SignalP"/>
    </source>
</evidence>
<dbReference type="Gene3D" id="3.60.10.10">
    <property type="entry name" value="Endonuclease/exonuclease/phosphatase"/>
    <property type="match status" value="1"/>
</dbReference>
<name>A0A803P0N1_CANSA</name>
<reference evidence="4" key="1">
    <citation type="submission" date="2018-11" db="EMBL/GenBank/DDBJ databases">
        <authorList>
            <person name="Grassa J C."/>
        </authorList>
    </citation>
    <scope>NUCLEOTIDE SEQUENCE [LARGE SCALE GENOMIC DNA]</scope>
</reference>
<evidence type="ECO:0000313" key="4">
    <source>
        <dbReference type="EnsemblPlants" id="cds.evm.model.02.341"/>
    </source>
</evidence>
<feature type="domain" description="Reverse transcriptase zinc-binding" evidence="3">
    <location>
        <begin position="731"/>
        <end position="820"/>
    </location>
</feature>
<dbReference type="EMBL" id="UZAU01000103">
    <property type="status" value="NOT_ANNOTATED_CDS"/>
    <property type="molecule type" value="Genomic_DNA"/>
</dbReference>
<dbReference type="InterPro" id="IPR026960">
    <property type="entry name" value="RVT-Znf"/>
</dbReference>
<evidence type="ECO:0000313" key="5">
    <source>
        <dbReference type="Proteomes" id="UP000596661"/>
    </source>
</evidence>
<feature type="domain" description="Endonuclease/exonuclease/phosphatase" evidence="2">
    <location>
        <begin position="124"/>
        <end position="270"/>
    </location>
</feature>
<dbReference type="Gramene" id="evm.model.02.341">
    <property type="protein sequence ID" value="cds.evm.model.02.341"/>
    <property type="gene ID" value="evm.TU.02.341"/>
</dbReference>
<evidence type="ECO:0000259" key="3">
    <source>
        <dbReference type="Pfam" id="PF13966"/>
    </source>
</evidence>
<dbReference type="InterPro" id="IPR036691">
    <property type="entry name" value="Endo/exonu/phosph_ase_sf"/>
</dbReference>
<feature type="chain" id="PRO_5030934342" description="Reverse transcriptase zinc-binding domain-containing protein" evidence="1">
    <location>
        <begin position="22"/>
        <end position="1102"/>
    </location>
</feature>
<accession>A0A803P0N1</accession>
<dbReference type="PANTHER" id="PTHR33116:SF86">
    <property type="entry name" value="REVERSE TRANSCRIPTASE DOMAIN-CONTAINING PROTEIN"/>
    <property type="match status" value="1"/>
</dbReference>
<protein>
    <recommendedName>
        <fullName evidence="6">Reverse transcriptase zinc-binding domain-containing protein</fullName>
    </recommendedName>
</protein>
<evidence type="ECO:0000259" key="2">
    <source>
        <dbReference type="Pfam" id="PF03372"/>
    </source>
</evidence>
<sequence>MRVGGIVIFVNSLCYLVGVHVKGVVHVPCLHVDRLIFCKLCGLCGAVPEVEVSSLLCGPLFVGCIGLALGPGGLNSFGVCGLPWLMCGTTPMAVCLINGPIRLGHVVGSINGSFLGAMRAVAVAWNCRGLGQTSTVRELKSLARSYAPDFIFLSELKVDAKPLVRILNKLHFYFHISMPAIGTAGGIILAWKSGFDFASISCSRHQISGLVYSDPPSNPWLLSCVYGPPYFHAKKSFWTEIMREGERFGGPWLIVGDTNFVLKESERKDHRPLCLFFGGDVEKFRRTFRFEEGWTRDERSKLVVSQAWNSVVHNWAPTRMFKKIGATRVALIHWHKTQYGKVDASIKNLEYKLNTLQRLPVGSRDWKVECEVRKALNEALERREIYWKQRARVSWLREGDKCSNFFFLSATIRGRRNAIESILDSNNVRLTRRIIGNEFTGCEDHPVLWPSSRGPFIPYLFIWAAEILSRLLEEALRSGNIKGQHVNKLKTSIFFGNNTPVGVRKEIKEALGIGRSDGNPMYAMQTTKLSNRLVTRIDGMVRDFWWGFEKGNHGLHLKAWDKLCLPKSRGGLGFRKTKEMNLAFLAKWEWNLLTGSQSLCCRILEAKYLKGKELFHCKYKDSDSWFWKNVVKETNILRQGACKVVSDGKDKRIWEDPWVTHGKSFIPKSNGSSSDGFNKVADILTSDGKWDIQKLTGLFDHDTIAAILKGGHPSGNGSDKWIWTKDRNGRFSCKSAYLIQALQRAPSCDVAPSLWNRLWNSKILERHKVLWWCILSNALPLRAIIKKRFYIEEVICFLCGREEESAEHLFLSCDFAFHLWRSSPWGIYPVTGSGIRVWDWVKFLWGLGSKGLNVEEVFIYASVVVDTIWRARNDKIHNNYSPNLDNCIDSTLCIFTNLKGTLLPDVVPIQREDWRHPPQDWLKLNCDVRVGLGSSGIAVVARNHLGEVVWVHSARLDYADALCGEAAAVCLALETAKLNGDLEFELIAHKARKSKTPQNPSVTFEAELIESRNSTQEAIRDMGSDFETWVFTSPNKRRLMGLIRPKSGLRHLSLDCPTSRLQTQPPHLPHHDQDFNRREVIQQCRDLVDGVMAGACEMSAEH</sequence>
<proteinExistence type="predicted"/>
<dbReference type="GO" id="GO:0003824">
    <property type="term" value="F:catalytic activity"/>
    <property type="evidence" value="ECO:0007669"/>
    <property type="project" value="InterPro"/>
</dbReference>
<feature type="signal peptide" evidence="1">
    <location>
        <begin position="1"/>
        <end position="21"/>
    </location>
</feature>
<keyword evidence="5" id="KW-1185">Reference proteome</keyword>
<dbReference type="Proteomes" id="UP000596661">
    <property type="component" value="Chromosome 2"/>
</dbReference>
<dbReference type="Pfam" id="PF03372">
    <property type="entry name" value="Exo_endo_phos"/>
    <property type="match status" value="1"/>
</dbReference>